<dbReference type="SUPFAM" id="SSF54913">
    <property type="entry name" value="GlnB-like"/>
    <property type="match status" value="1"/>
</dbReference>
<dbReference type="GO" id="GO:0010038">
    <property type="term" value="P:response to metal ion"/>
    <property type="evidence" value="ECO:0007669"/>
    <property type="project" value="InterPro"/>
</dbReference>
<name>E6N7U1_CALS0</name>
<reference evidence="2 4" key="2">
    <citation type="journal article" date="2011" name="Nucleic Acids Res.">
        <title>Insights into the evolution of Archaea and eukaryotic protein modifier systems revealed by the genome of a novel archaeal group.</title>
        <authorList>
            <person name="Nunoura T."/>
            <person name="Takaki Y."/>
            <person name="Kakuta J."/>
            <person name="Nishi S."/>
            <person name="Sugahara J."/>
            <person name="Kazama H."/>
            <person name="Chee G."/>
            <person name="Hattori M."/>
            <person name="Kanai A."/>
            <person name="Atomi H."/>
            <person name="Takai K."/>
            <person name="Takami H."/>
        </authorList>
    </citation>
    <scope>NUCLEOTIDE SEQUENCE [LARGE SCALE GENOMIC DNA]</scope>
</reference>
<organism evidence="2 4">
    <name type="scientific">Caldiarchaeum subterraneum</name>
    <dbReference type="NCBI Taxonomy" id="311458"/>
    <lineage>
        <taxon>Archaea</taxon>
        <taxon>Nitrososphaerota</taxon>
        <taxon>Candidatus Caldarchaeales</taxon>
        <taxon>Candidatus Caldarchaeaceae</taxon>
        <taxon>Candidatus Caldarchaeum</taxon>
    </lineage>
</organism>
<evidence type="ECO:0000313" key="4">
    <source>
        <dbReference type="Proteomes" id="UP000008120"/>
    </source>
</evidence>
<dbReference type="Proteomes" id="UP000008120">
    <property type="component" value="Chromosome"/>
</dbReference>
<dbReference type="Pfam" id="PF03091">
    <property type="entry name" value="CutA1"/>
    <property type="match status" value="1"/>
</dbReference>
<evidence type="ECO:0008006" key="5">
    <source>
        <dbReference type="Google" id="ProtNLM"/>
    </source>
</evidence>
<gene>
    <name evidence="3" type="ORF">CSUB_C1289</name>
    <name evidence="2" type="ORF">HGMM_F49D05C15</name>
</gene>
<dbReference type="GO" id="GO:0005507">
    <property type="term" value="F:copper ion binding"/>
    <property type="evidence" value="ECO:0007669"/>
    <property type="project" value="TreeGrafter"/>
</dbReference>
<accession>E6N7U1</accession>
<dbReference type="AlphaFoldDB" id="E6N7U1"/>
<comment type="similarity">
    <text evidence="1">Belongs to the CutA family.</text>
</comment>
<reference evidence="2 4" key="1">
    <citation type="journal article" date="2005" name="Environ. Microbiol.">
        <title>Genetic and functional properties of uncultivated thermophilic crenarchaeotes from a subsurface gold mine as revealed by analysis of genome fragments.</title>
        <authorList>
            <person name="Nunoura T."/>
            <person name="Hirayama H."/>
            <person name="Takami H."/>
            <person name="Oida H."/>
            <person name="Nishi S."/>
            <person name="Shimamura S."/>
            <person name="Suzuki Y."/>
            <person name="Inagaki F."/>
            <person name="Takai K."/>
            <person name="Nealson K.H."/>
            <person name="Horikoshi K."/>
        </authorList>
    </citation>
    <scope>NUCLEOTIDE SEQUENCE [LARGE SCALE GENOMIC DNA]</scope>
</reference>
<dbReference type="InterPro" id="IPR004323">
    <property type="entry name" value="Ion_tolerance_CutA"/>
</dbReference>
<dbReference type="PANTHER" id="PTHR23419">
    <property type="entry name" value="DIVALENT CATION TOLERANCE CUTA-RELATED"/>
    <property type="match status" value="1"/>
</dbReference>
<dbReference type="EMBL" id="AP011863">
    <property type="protein sequence ID" value="BAJ48360.1"/>
    <property type="molecule type" value="Genomic_DNA"/>
</dbReference>
<dbReference type="BioCyc" id="CCAL311458:G131R-1304-MONOMER"/>
<dbReference type="KEGG" id="csu:CSUB_C1289"/>
<evidence type="ECO:0000256" key="1">
    <source>
        <dbReference type="ARBA" id="ARBA00010169"/>
    </source>
</evidence>
<evidence type="ECO:0000313" key="3">
    <source>
        <dbReference type="EMBL" id="BAJ51140.1"/>
    </source>
</evidence>
<dbReference type="PANTHER" id="PTHR23419:SF8">
    <property type="entry name" value="FI09726P"/>
    <property type="match status" value="1"/>
</dbReference>
<dbReference type="InterPro" id="IPR015867">
    <property type="entry name" value="N-reg_PII/ATP_PRibTrfase_C"/>
</dbReference>
<dbReference type="InterPro" id="IPR011322">
    <property type="entry name" value="N-reg_PII-like_a/b"/>
</dbReference>
<evidence type="ECO:0000313" key="2">
    <source>
        <dbReference type="EMBL" id="BAJ48360.1"/>
    </source>
</evidence>
<dbReference type="STRING" id="311458.CSUB_C1289"/>
<dbReference type="Gene3D" id="3.30.70.120">
    <property type="match status" value="1"/>
</dbReference>
<sequence>MLRLFLVPYPRDRDYASWCRSLVSRRLAASINAANVVSFFLWENRLNEVEEVLLFIKTSSAKADELRKVLESEHPYRVPAIIEISPEKVNTKYLEWVVETTGNEAFSGSG</sequence>
<dbReference type="EMBL" id="BA000048">
    <property type="protein sequence ID" value="BAJ51140.1"/>
    <property type="molecule type" value="Genomic_DNA"/>
</dbReference>
<proteinExistence type="inferred from homology"/>
<protein>
    <recommendedName>
        <fullName evidence="5">Divalent-cation tolerance protein CutA</fullName>
    </recommendedName>
</protein>